<gene>
    <name evidence="1" type="ORF">STAS_32835</name>
</gene>
<accession>A0A5A7RCE5</accession>
<comment type="caution">
    <text evidence="1">The sequence shown here is derived from an EMBL/GenBank/DDBJ whole genome shotgun (WGS) entry which is preliminary data.</text>
</comment>
<dbReference type="AlphaFoldDB" id="A0A5A7RCE5"/>
<evidence type="ECO:0000313" key="1">
    <source>
        <dbReference type="EMBL" id="GER55182.1"/>
    </source>
</evidence>
<keyword evidence="1" id="KW-0808">Transferase</keyword>
<organism evidence="1 2">
    <name type="scientific">Striga asiatica</name>
    <name type="common">Asiatic witchweed</name>
    <name type="synonym">Buchnera asiatica</name>
    <dbReference type="NCBI Taxonomy" id="4170"/>
    <lineage>
        <taxon>Eukaryota</taxon>
        <taxon>Viridiplantae</taxon>
        <taxon>Streptophyta</taxon>
        <taxon>Embryophyta</taxon>
        <taxon>Tracheophyta</taxon>
        <taxon>Spermatophyta</taxon>
        <taxon>Magnoliopsida</taxon>
        <taxon>eudicotyledons</taxon>
        <taxon>Gunneridae</taxon>
        <taxon>Pentapetalae</taxon>
        <taxon>asterids</taxon>
        <taxon>lamiids</taxon>
        <taxon>Lamiales</taxon>
        <taxon>Orobanchaceae</taxon>
        <taxon>Buchnereae</taxon>
        <taxon>Striga</taxon>
    </lineage>
</organism>
<dbReference type="EMBL" id="BKCP01011626">
    <property type="protein sequence ID" value="GER55182.1"/>
    <property type="molecule type" value="Genomic_DNA"/>
</dbReference>
<dbReference type="GO" id="GO:0016740">
    <property type="term" value="F:transferase activity"/>
    <property type="evidence" value="ECO:0007669"/>
    <property type="project" value="UniProtKB-KW"/>
</dbReference>
<proteinExistence type="predicted"/>
<protein>
    <submittedName>
        <fullName evidence="1">Glutathione S-transferase C-terminal domain-containing protein</fullName>
    </submittedName>
</protein>
<evidence type="ECO:0000313" key="2">
    <source>
        <dbReference type="Proteomes" id="UP000325081"/>
    </source>
</evidence>
<keyword evidence="2" id="KW-1185">Reference proteome</keyword>
<reference evidence="2" key="1">
    <citation type="journal article" date="2019" name="Curr. Biol.">
        <title>Genome Sequence of Striga asiatica Provides Insight into the Evolution of Plant Parasitism.</title>
        <authorList>
            <person name="Yoshida S."/>
            <person name="Kim S."/>
            <person name="Wafula E.K."/>
            <person name="Tanskanen J."/>
            <person name="Kim Y.M."/>
            <person name="Honaas L."/>
            <person name="Yang Z."/>
            <person name="Spallek T."/>
            <person name="Conn C.E."/>
            <person name="Ichihashi Y."/>
            <person name="Cheong K."/>
            <person name="Cui S."/>
            <person name="Der J.P."/>
            <person name="Gundlach H."/>
            <person name="Jiao Y."/>
            <person name="Hori C."/>
            <person name="Ishida J.K."/>
            <person name="Kasahara H."/>
            <person name="Kiba T."/>
            <person name="Kim M.S."/>
            <person name="Koo N."/>
            <person name="Laohavisit A."/>
            <person name="Lee Y.H."/>
            <person name="Lumba S."/>
            <person name="McCourt P."/>
            <person name="Mortimer J.C."/>
            <person name="Mutuku J.M."/>
            <person name="Nomura T."/>
            <person name="Sasaki-Sekimoto Y."/>
            <person name="Seto Y."/>
            <person name="Wang Y."/>
            <person name="Wakatake T."/>
            <person name="Sakakibara H."/>
            <person name="Demura T."/>
            <person name="Yamaguchi S."/>
            <person name="Yoneyama K."/>
            <person name="Manabe R.I."/>
            <person name="Nelson D.C."/>
            <person name="Schulman A.H."/>
            <person name="Timko M.P."/>
            <person name="dePamphilis C.W."/>
            <person name="Choi D."/>
            <person name="Shirasu K."/>
        </authorList>
    </citation>
    <scope>NUCLEOTIDE SEQUENCE [LARGE SCALE GENOMIC DNA]</scope>
    <source>
        <strain evidence="2">cv. UVA1</strain>
    </source>
</reference>
<dbReference type="Proteomes" id="UP000325081">
    <property type="component" value="Unassembled WGS sequence"/>
</dbReference>
<sequence length="132" mass="14922">MERFPFTDIHRIRETRDQTSNYHPVRVDPISLHPIKHFKTFTKSPKPGIVDDNRGPRCKAVQTPASCQVTRFSTSSKTPFESPGIQPLGVIPTDPMHLFQTQQALLALAILNVTNHKRSPSNHVLQGNFVEQ</sequence>
<name>A0A5A7RCE5_STRAF</name>